<protein>
    <submittedName>
        <fullName evidence="2">Uncharacterized protein</fullName>
    </submittedName>
</protein>
<keyword evidence="3" id="KW-1185">Reference proteome</keyword>
<dbReference type="HOGENOM" id="CLU_2237984_0_0_1"/>
<dbReference type="KEGG" id="pte:PTT_15652"/>
<dbReference type="Proteomes" id="UP000001067">
    <property type="component" value="Unassembled WGS sequence"/>
</dbReference>
<accession>E3S0P3</accession>
<feature type="region of interest" description="Disordered" evidence="1">
    <location>
        <begin position="1"/>
        <end position="32"/>
    </location>
</feature>
<proteinExistence type="predicted"/>
<organism evidence="3">
    <name type="scientific">Pyrenophora teres f. teres (strain 0-1)</name>
    <name type="common">Barley net blotch fungus</name>
    <name type="synonym">Drechslera teres f. teres</name>
    <dbReference type="NCBI Taxonomy" id="861557"/>
    <lineage>
        <taxon>Eukaryota</taxon>
        <taxon>Fungi</taxon>
        <taxon>Dikarya</taxon>
        <taxon>Ascomycota</taxon>
        <taxon>Pezizomycotina</taxon>
        <taxon>Dothideomycetes</taxon>
        <taxon>Pleosporomycetidae</taxon>
        <taxon>Pleosporales</taxon>
        <taxon>Pleosporineae</taxon>
        <taxon>Pleosporaceae</taxon>
        <taxon>Pyrenophora</taxon>
    </lineage>
</organism>
<name>E3S0P3_PYRTT</name>
<evidence type="ECO:0000256" key="1">
    <source>
        <dbReference type="SAM" id="MobiDB-lite"/>
    </source>
</evidence>
<evidence type="ECO:0000313" key="3">
    <source>
        <dbReference type="Proteomes" id="UP000001067"/>
    </source>
</evidence>
<dbReference type="AlphaFoldDB" id="E3S0P3"/>
<evidence type="ECO:0000313" key="2">
    <source>
        <dbReference type="EMBL" id="EFQ88456.1"/>
    </source>
</evidence>
<gene>
    <name evidence="2" type="ORF">PTT_15652</name>
</gene>
<reference evidence="2 3" key="1">
    <citation type="journal article" date="2010" name="Genome Biol.">
        <title>A first genome assembly of the barley fungal pathogen Pyrenophora teres f. teres.</title>
        <authorList>
            <person name="Ellwood S.R."/>
            <person name="Liu Z."/>
            <person name="Syme R.A."/>
            <person name="Lai Z."/>
            <person name="Hane J.K."/>
            <person name="Keiper F."/>
            <person name="Moffat C.S."/>
            <person name="Oliver R.P."/>
            <person name="Friesen T.L."/>
        </authorList>
    </citation>
    <scope>NUCLEOTIDE SEQUENCE [LARGE SCALE GENOMIC DNA]</scope>
    <source>
        <strain evidence="2 3">0-1</strain>
    </source>
</reference>
<sequence length="105" mass="11588">MTTAEVTAGLPDYPNHQSDNPEPPPTPPGLPEVKKVSQRVIKVMAKRQGYTLCMILLRPPEEPGRPRVRRAAADEDFEKNTPAVFLCSIKPPQESSLNIPNLTTT</sequence>
<feature type="compositionally biased region" description="Pro residues" evidence="1">
    <location>
        <begin position="21"/>
        <end position="30"/>
    </location>
</feature>
<dbReference type="EMBL" id="GL536354">
    <property type="protein sequence ID" value="EFQ88456.1"/>
    <property type="molecule type" value="Genomic_DNA"/>
</dbReference>